<protein>
    <recommendedName>
        <fullName evidence="7">CCHC-type domain-containing protein</fullName>
    </recommendedName>
</protein>
<dbReference type="PROSITE" id="PS50804">
    <property type="entry name" value="SCAN_BOX"/>
    <property type="match status" value="1"/>
</dbReference>
<evidence type="ECO:0000256" key="2">
    <source>
        <dbReference type="SAM" id="MobiDB-lite"/>
    </source>
</evidence>
<dbReference type="Gene3D" id="1.10.4020.10">
    <property type="entry name" value="DNA breaking-rejoining enzymes"/>
    <property type="match status" value="1"/>
</dbReference>
<keyword evidence="1" id="KW-0862">Zinc</keyword>
<evidence type="ECO:0008006" key="7">
    <source>
        <dbReference type="Google" id="ProtNLM"/>
    </source>
</evidence>
<reference evidence="5" key="3">
    <citation type="submission" date="2025-09" db="UniProtKB">
        <authorList>
            <consortium name="Ensembl"/>
        </authorList>
    </citation>
    <scope>IDENTIFICATION</scope>
</reference>
<keyword evidence="6" id="KW-1185">Reference proteome</keyword>
<reference evidence="5" key="2">
    <citation type="submission" date="2025-08" db="UniProtKB">
        <authorList>
            <consortium name="Ensembl"/>
        </authorList>
    </citation>
    <scope>IDENTIFICATION</scope>
</reference>
<feature type="region of interest" description="Disordered" evidence="2">
    <location>
        <begin position="533"/>
        <end position="560"/>
    </location>
</feature>
<organism evidence="5 6">
    <name type="scientific">Gasterosteus aculeatus aculeatus</name>
    <name type="common">three-spined stickleback</name>
    <dbReference type="NCBI Taxonomy" id="481459"/>
    <lineage>
        <taxon>Eukaryota</taxon>
        <taxon>Metazoa</taxon>
        <taxon>Chordata</taxon>
        <taxon>Craniata</taxon>
        <taxon>Vertebrata</taxon>
        <taxon>Euteleostomi</taxon>
        <taxon>Actinopterygii</taxon>
        <taxon>Neopterygii</taxon>
        <taxon>Teleostei</taxon>
        <taxon>Neoteleostei</taxon>
        <taxon>Acanthomorphata</taxon>
        <taxon>Eupercaria</taxon>
        <taxon>Perciformes</taxon>
        <taxon>Cottioidei</taxon>
        <taxon>Gasterosteales</taxon>
        <taxon>Gasterosteidae</taxon>
        <taxon>Gasterosteus</taxon>
    </lineage>
</organism>
<evidence type="ECO:0000313" key="6">
    <source>
        <dbReference type="Proteomes" id="UP000007635"/>
    </source>
</evidence>
<feature type="compositionally biased region" description="Basic and acidic residues" evidence="2">
    <location>
        <begin position="52"/>
        <end position="68"/>
    </location>
</feature>
<feature type="region of interest" description="Disordered" evidence="2">
    <location>
        <begin position="1"/>
        <end position="68"/>
    </location>
</feature>
<dbReference type="SUPFAM" id="SSF47353">
    <property type="entry name" value="Retrovirus capsid dimerization domain-like"/>
    <property type="match status" value="1"/>
</dbReference>
<dbReference type="Ensembl" id="ENSGACT00000036739.1">
    <property type="protein sequence ID" value="ENSGACP00000069415.1"/>
    <property type="gene ID" value="ENSGACG00000025272.1"/>
</dbReference>
<dbReference type="PANTHER" id="PTHR46888:SF1">
    <property type="entry name" value="RIBONUCLEASE H"/>
    <property type="match status" value="1"/>
</dbReference>
<proteinExistence type="predicted"/>
<dbReference type="Pfam" id="PF00098">
    <property type="entry name" value="zf-CCHC"/>
    <property type="match status" value="1"/>
</dbReference>
<accession>A0AAQ4S1A3</accession>
<feature type="compositionally biased region" description="Basic residues" evidence="2">
    <location>
        <begin position="542"/>
        <end position="554"/>
    </location>
</feature>
<dbReference type="PROSITE" id="PS00141">
    <property type="entry name" value="ASP_PROTEASE"/>
    <property type="match status" value="1"/>
</dbReference>
<dbReference type="PROSITE" id="PS50158">
    <property type="entry name" value="ZF_CCHC"/>
    <property type="match status" value="1"/>
</dbReference>
<dbReference type="GO" id="GO:0008270">
    <property type="term" value="F:zinc ion binding"/>
    <property type="evidence" value="ECO:0007669"/>
    <property type="project" value="UniProtKB-KW"/>
</dbReference>
<feature type="domain" description="SCAN box" evidence="4">
    <location>
        <begin position="220"/>
        <end position="296"/>
    </location>
</feature>
<evidence type="ECO:0000259" key="4">
    <source>
        <dbReference type="PROSITE" id="PS50804"/>
    </source>
</evidence>
<dbReference type="GO" id="GO:0006508">
    <property type="term" value="P:proteolysis"/>
    <property type="evidence" value="ECO:0007669"/>
    <property type="project" value="InterPro"/>
</dbReference>
<dbReference type="CDD" id="cd07936">
    <property type="entry name" value="SCAN"/>
    <property type="match status" value="1"/>
</dbReference>
<dbReference type="InterPro" id="IPR036875">
    <property type="entry name" value="Znf_CCHC_sf"/>
</dbReference>
<dbReference type="GeneTree" id="ENSGT00940000159113"/>
<dbReference type="SUPFAM" id="SSF57756">
    <property type="entry name" value="Retrovirus zinc finger-like domains"/>
    <property type="match status" value="1"/>
</dbReference>
<dbReference type="Gene3D" id="2.40.70.10">
    <property type="entry name" value="Acid Proteases"/>
    <property type="match status" value="1"/>
</dbReference>
<reference evidence="5 6" key="1">
    <citation type="journal article" date="2021" name="G3 (Bethesda)">
        <title>Improved contiguity of the threespine stickleback genome using long-read sequencing.</title>
        <authorList>
            <person name="Nath S."/>
            <person name="Shaw D.E."/>
            <person name="White M.A."/>
        </authorList>
    </citation>
    <scope>NUCLEOTIDE SEQUENCE [LARGE SCALE GENOMIC DNA]</scope>
    <source>
        <strain evidence="5 6">Lake Benthic</strain>
    </source>
</reference>
<dbReference type="GO" id="GO:0003676">
    <property type="term" value="F:nucleic acid binding"/>
    <property type="evidence" value="ECO:0007669"/>
    <property type="project" value="InterPro"/>
</dbReference>
<dbReference type="InterPro" id="IPR003309">
    <property type="entry name" value="SCAN_dom"/>
</dbReference>
<dbReference type="InterPro" id="IPR038269">
    <property type="entry name" value="SCAN_sf"/>
</dbReference>
<dbReference type="AlphaFoldDB" id="A0AAQ4S1A3"/>
<dbReference type="InterPro" id="IPR021109">
    <property type="entry name" value="Peptidase_aspartic_dom_sf"/>
</dbReference>
<evidence type="ECO:0000259" key="3">
    <source>
        <dbReference type="PROSITE" id="PS50158"/>
    </source>
</evidence>
<dbReference type="GO" id="GO:0004190">
    <property type="term" value="F:aspartic-type endopeptidase activity"/>
    <property type="evidence" value="ECO:0007669"/>
    <property type="project" value="InterPro"/>
</dbReference>
<dbReference type="InterPro" id="IPR001969">
    <property type="entry name" value="Aspartic_peptidase_AS"/>
</dbReference>
<keyword evidence="1" id="KW-0863">Zinc-finger</keyword>
<sequence length="610" mass="68753">MSTRQKTKAADPGQKEDQDDGNQQGTAGGQPHERESITELSRLMKSLMQQQADRDSRTEHEHKRQEERWKRIQHQFVQLQQEVTQDRQARQYLQEGAAATPSHFIGLTADPPQIQDRPGDEQHLAAGGMHASSVRVSGWKSPKMQPYQEGEDIEHYLITFERIAHACQWPQDEWALHLASLLTGKARYAYVAMDIDDTMDYAKVKGAVLQKFEISAETYRVRFRATVPGEGETPKELQVRLKDLFSKWMSPEAKTKEQIGDTIIMEQFLKILNPELCTWIKERNPKSSKEAAELAEVFLAARRSAKEYLPPTPSSRAVSNELRANTGHSFLPSNSVARESRNKALFACHACGQKGHFKAECPRLRVSNNYMCFAPQLHSNELERNSVSELQAEELTIAVLIEDRPCVALLDSGSNRTLVRQDSLPRDVIFCRGTVDVFCIHGDNVRYPIAEVAIQIEGQHYLLPVGVLKHLPYQVVLGSDLPILAELIAKQSCEARASCTSENLLAVTRSKTKQEQISSAEWEELPFANAELPGGEHTSHCKERKSKRERRRDRVRGTQVAERVAKPVELNFFPIPSDIAKLQREDSTLVTLFAKCVPESTQVMGGGKEA</sequence>
<evidence type="ECO:0000313" key="5">
    <source>
        <dbReference type="Ensembl" id="ENSGACP00000069415.1"/>
    </source>
</evidence>
<dbReference type="SUPFAM" id="SSF50630">
    <property type="entry name" value="Acid proteases"/>
    <property type="match status" value="1"/>
</dbReference>
<evidence type="ECO:0000256" key="1">
    <source>
        <dbReference type="PROSITE-ProRule" id="PRU00047"/>
    </source>
</evidence>
<dbReference type="InterPro" id="IPR001878">
    <property type="entry name" value="Znf_CCHC"/>
</dbReference>
<name>A0AAQ4S1A3_GASAC</name>
<keyword evidence="1" id="KW-0479">Metal-binding</keyword>
<dbReference type="Proteomes" id="UP000007635">
    <property type="component" value="Chromosome XVI"/>
</dbReference>
<dbReference type="SMART" id="SM00431">
    <property type="entry name" value="SCAN"/>
    <property type="match status" value="1"/>
</dbReference>
<dbReference type="Pfam" id="PF02023">
    <property type="entry name" value="SCAN"/>
    <property type="match status" value="1"/>
</dbReference>
<feature type="domain" description="CCHC-type" evidence="3">
    <location>
        <begin position="348"/>
        <end position="363"/>
    </location>
</feature>
<dbReference type="PANTHER" id="PTHR46888">
    <property type="entry name" value="ZINC KNUCKLE DOMAINCONTAINING PROTEIN-RELATED"/>
    <property type="match status" value="1"/>
</dbReference>